<dbReference type="Proteomes" id="UP001597110">
    <property type="component" value="Unassembled WGS sequence"/>
</dbReference>
<dbReference type="Pfam" id="PF05954">
    <property type="entry name" value="Phage_GPD"/>
    <property type="match status" value="1"/>
</dbReference>
<dbReference type="InterPro" id="IPR052726">
    <property type="entry name" value="Phage_Baseplate_Hub"/>
</dbReference>
<accession>A0ABW2YIM4</accession>
<dbReference type="RefSeq" id="WP_386825286.1">
    <property type="nucleotide sequence ID" value="NZ_JBHTIF010000003.1"/>
</dbReference>
<feature type="region of interest" description="Disordered" evidence="1">
    <location>
        <begin position="252"/>
        <end position="277"/>
    </location>
</feature>
<name>A0ABW2YIM4_9GAMM</name>
<sequence length="331" mass="36347">MSQNTQPRSAYRLTIDGQDITGRVRPILSSLSISDRQRGEADELEIRLDDTDGKIEIPRKGVVCRVAIGWEGQALVDKGAFVVDETGHEGPPDTVVIRARSVDLTNQARNRRNRSWHQTTLGAVIRDLAASQGLQPRISADLAQIPVAHLDQVGESDVNLMTRLAKQHDATATVKGRALIFLRIGKGTTASGAALPGFTIERSNCGRHNVTFADRDRFSGVHAEWHDKASGTRKKVQVGDGKNSKGLRRVYHSESEARQHADAEYRKHQRGEARMSVTLSRGDANLSAEMIGRARGWRPEIDSIRWLAASVNHTLTGSGGFETTLELEKAP</sequence>
<evidence type="ECO:0000313" key="2">
    <source>
        <dbReference type="EMBL" id="MFD0726975.1"/>
    </source>
</evidence>
<evidence type="ECO:0000313" key="3">
    <source>
        <dbReference type="Proteomes" id="UP001597110"/>
    </source>
</evidence>
<proteinExistence type="predicted"/>
<comment type="caution">
    <text evidence="2">The sequence shown here is derived from an EMBL/GenBank/DDBJ whole genome shotgun (WGS) entry which is preliminary data.</text>
</comment>
<feature type="compositionally biased region" description="Basic and acidic residues" evidence="1">
    <location>
        <begin position="252"/>
        <end position="273"/>
    </location>
</feature>
<dbReference type="EMBL" id="JBHTIF010000003">
    <property type="protein sequence ID" value="MFD0726975.1"/>
    <property type="molecule type" value="Genomic_DNA"/>
</dbReference>
<organism evidence="2 3">
    <name type="scientific">Lysobacter brunescens</name>
    <dbReference type="NCBI Taxonomy" id="262323"/>
    <lineage>
        <taxon>Bacteria</taxon>
        <taxon>Pseudomonadati</taxon>
        <taxon>Pseudomonadota</taxon>
        <taxon>Gammaproteobacteria</taxon>
        <taxon>Lysobacterales</taxon>
        <taxon>Lysobacteraceae</taxon>
        <taxon>Lysobacter</taxon>
    </lineage>
</organism>
<dbReference type="SUPFAM" id="SSF69279">
    <property type="entry name" value="Phage tail proteins"/>
    <property type="match status" value="1"/>
</dbReference>
<gene>
    <name evidence="2" type="ORF">ACFQ0E_15360</name>
</gene>
<reference evidence="3" key="1">
    <citation type="journal article" date="2019" name="Int. J. Syst. Evol. Microbiol.">
        <title>The Global Catalogue of Microorganisms (GCM) 10K type strain sequencing project: providing services to taxonomists for standard genome sequencing and annotation.</title>
        <authorList>
            <consortium name="The Broad Institute Genomics Platform"/>
            <consortium name="The Broad Institute Genome Sequencing Center for Infectious Disease"/>
            <person name="Wu L."/>
            <person name="Ma J."/>
        </authorList>
    </citation>
    <scope>NUCLEOTIDE SEQUENCE [LARGE SCALE GENOMIC DNA]</scope>
    <source>
        <strain evidence="3">CCUG 55585</strain>
    </source>
</reference>
<dbReference type="PANTHER" id="PTHR35862">
    <property type="entry name" value="FELS-2 PROPHAGE PROTEIN"/>
    <property type="match status" value="1"/>
</dbReference>
<dbReference type="PANTHER" id="PTHR35862:SF1">
    <property type="entry name" value="FELS-2 PROPHAGE PROTEIN"/>
    <property type="match status" value="1"/>
</dbReference>
<keyword evidence="3" id="KW-1185">Reference proteome</keyword>
<protein>
    <submittedName>
        <fullName evidence="2">Contractile injection system protein, VgrG/Pvc8 family</fullName>
    </submittedName>
</protein>
<evidence type="ECO:0000256" key="1">
    <source>
        <dbReference type="SAM" id="MobiDB-lite"/>
    </source>
</evidence>